<protein>
    <submittedName>
        <fullName evidence="1">Purine and uridine phosphorylase</fullName>
    </submittedName>
</protein>
<dbReference type="AlphaFoldDB" id="A0A2I2G7F0"/>
<dbReference type="GO" id="GO:0003824">
    <property type="term" value="F:catalytic activity"/>
    <property type="evidence" value="ECO:0007669"/>
    <property type="project" value="InterPro"/>
</dbReference>
<dbReference type="EMBL" id="MSFO01000004">
    <property type="protein sequence ID" value="PLB48791.1"/>
    <property type="molecule type" value="Genomic_DNA"/>
</dbReference>
<gene>
    <name evidence="1" type="ORF">P170DRAFT_455652</name>
</gene>
<dbReference type="RefSeq" id="XP_024704093.1">
    <property type="nucleotide sequence ID" value="XM_024851551.1"/>
</dbReference>
<dbReference type="SUPFAM" id="SSF53167">
    <property type="entry name" value="Purine and uridine phosphorylases"/>
    <property type="match status" value="1"/>
</dbReference>
<keyword evidence="2" id="KW-1185">Reference proteome</keyword>
<sequence length="346" mass="37827">MLANGATGPPDRRTFEIAIFCALVVEADAVIALFDEIWDQDGQFMKAHGDNNSYTIGLMCQHRVVLAHMPRIGKVSASTVAANLRFTFPHIRLGLLVGICGVVPLTQAKREILLGDVIITTHVIQSDFGMLYPHIFARNNLLRDNPARPSEEIACFLSKLQEKAVQSKLRDRMRTNLRTISSSPDFALSTYPGVEEDKVFEAAYIHKHDTKACATGICSDDDVCPEALEMSCTELGCDLGKLVPRTRIQQMAETGSSLMYHSPEIHFGGMLSDDQVIKSALHRDLIAQKEGVIAFEMEGAGLSETIPTMVVKGSSDYADSHKNKRWQPYAAATAAACKASSGRISG</sequence>
<dbReference type="GO" id="GO:0009116">
    <property type="term" value="P:nucleoside metabolic process"/>
    <property type="evidence" value="ECO:0007669"/>
    <property type="project" value="InterPro"/>
</dbReference>
<evidence type="ECO:0000313" key="2">
    <source>
        <dbReference type="Proteomes" id="UP000234275"/>
    </source>
</evidence>
<dbReference type="PANTHER" id="PTHR46082:SF6">
    <property type="entry name" value="AAA+ ATPASE DOMAIN-CONTAINING PROTEIN-RELATED"/>
    <property type="match status" value="1"/>
</dbReference>
<accession>A0A2I2G7F0</accession>
<comment type="caution">
    <text evidence="1">The sequence shown here is derived from an EMBL/GenBank/DDBJ whole genome shotgun (WGS) entry which is preliminary data.</text>
</comment>
<reference evidence="1 2" key="1">
    <citation type="submission" date="2016-12" db="EMBL/GenBank/DDBJ databases">
        <title>The genomes of Aspergillus section Nigri reveals drivers in fungal speciation.</title>
        <authorList>
            <consortium name="DOE Joint Genome Institute"/>
            <person name="Vesth T.C."/>
            <person name="Nybo J."/>
            <person name="Theobald S."/>
            <person name="Brandl J."/>
            <person name="Frisvad J.C."/>
            <person name="Nielsen K.F."/>
            <person name="Lyhne E.K."/>
            <person name="Kogle M.E."/>
            <person name="Kuo A."/>
            <person name="Riley R."/>
            <person name="Clum A."/>
            <person name="Nolan M."/>
            <person name="Lipzen A."/>
            <person name="Salamov A."/>
            <person name="Henrissat B."/>
            <person name="Wiebenga A."/>
            <person name="De Vries R.P."/>
            <person name="Grigoriev I.V."/>
            <person name="Mortensen U.H."/>
            <person name="Andersen M.R."/>
            <person name="Baker S.E."/>
        </authorList>
    </citation>
    <scope>NUCLEOTIDE SEQUENCE [LARGE SCALE GENOMIC DNA]</scope>
    <source>
        <strain evidence="1 2">IBT 23096</strain>
    </source>
</reference>
<name>A0A2I2G7F0_9EURO</name>
<dbReference type="GeneID" id="36559250"/>
<dbReference type="PANTHER" id="PTHR46082">
    <property type="entry name" value="ATP/GTP-BINDING PROTEIN-RELATED"/>
    <property type="match status" value="1"/>
</dbReference>
<dbReference type="InterPro" id="IPR035994">
    <property type="entry name" value="Nucleoside_phosphorylase_sf"/>
</dbReference>
<evidence type="ECO:0000313" key="1">
    <source>
        <dbReference type="EMBL" id="PLB48791.1"/>
    </source>
</evidence>
<dbReference type="STRING" id="1392250.A0A2I2G7F0"/>
<dbReference type="VEuPathDB" id="FungiDB:P170DRAFT_455652"/>
<dbReference type="Gene3D" id="3.40.50.1580">
    <property type="entry name" value="Nucleoside phosphorylase domain"/>
    <property type="match status" value="1"/>
</dbReference>
<dbReference type="InterPro" id="IPR053137">
    <property type="entry name" value="NLR-like"/>
</dbReference>
<dbReference type="Proteomes" id="UP000234275">
    <property type="component" value="Unassembled WGS sequence"/>
</dbReference>
<proteinExistence type="predicted"/>
<organism evidence="1 2">
    <name type="scientific">Aspergillus steynii IBT 23096</name>
    <dbReference type="NCBI Taxonomy" id="1392250"/>
    <lineage>
        <taxon>Eukaryota</taxon>
        <taxon>Fungi</taxon>
        <taxon>Dikarya</taxon>
        <taxon>Ascomycota</taxon>
        <taxon>Pezizomycotina</taxon>
        <taxon>Eurotiomycetes</taxon>
        <taxon>Eurotiomycetidae</taxon>
        <taxon>Eurotiales</taxon>
        <taxon>Aspergillaceae</taxon>
        <taxon>Aspergillus</taxon>
        <taxon>Aspergillus subgen. Circumdati</taxon>
    </lineage>
</organism>
<dbReference type="OrthoDB" id="1658288at2759"/>